<dbReference type="InterPro" id="IPR022104">
    <property type="entry name" value="DUF3644"/>
</dbReference>
<keyword evidence="3" id="KW-1185">Reference proteome</keyword>
<evidence type="ECO:0000313" key="3">
    <source>
        <dbReference type="Proteomes" id="UP000233458"/>
    </source>
</evidence>
<proteinExistence type="predicted"/>
<evidence type="ECO:0000259" key="1">
    <source>
        <dbReference type="Pfam" id="PF12358"/>
    </source>
</evidence>
<name>A0ABN5FE35_9PROT</name>
<sequence>MAKKNKEGTLTAEEKPIVKALLSRGWRNQDIQYLLNRERVATINSARITEVKKNQEIVPASDDDVEFFIVKKKSYDPVTGLNFYDDERLIRSREAMILAVQSFNSPTLKFKTEQFAVQSNIAWTYLLHEYFERKIGKIEGKDGRTLLLSQMIKRRDFPLSRGVANNIRDMIDIRHNVEHKILRHADRQFFSLFQANCLNFDKSICELFGERLSLQNELSIALQFSRLDFTQAIEIQKFDVPEHIETLNADLHNRLSEDERRDLSYRFRVVYTLDHASKSKAYFEFIQPGSEEGKKIHSVLEKRVIADDQYPHKPSQAAKMIKEKSGREFTSYNHTQAWRRYKVRPTSGSKECGLTNKDFCIFHRSHGDYTYNDSWVDFVVEKISSDAEFSELKKVSVR</sequence>
<protein>
    <recommendedName>
        <fullName evidence="1">DUF3644 domain-containing protein</fullName>
    </recommendedName>
</protein>
<dbReference type="Pfam" id="PF12358">
    <property type="entry name" value="DUF3644"/>
    <property type="match status" value="1"/>
</dbReference>
<dbReference type="EMBL" id="CP024199">
    <property type="protein sequence ID" value="AUG52349.1"/>
    <property type="molecule type" value="Genomic_DNA"/>
</dbReference>
<dbReference type="RefSeq" id="WP_101284300.1">
    <property type="nucleotide sequence ID" value="NZ_CP024199.1"/>
</dbReference>
<dbReference type="Proteomes" id="UP000233458">
    <property type="component" value="Chromosome"/>
</dbReference>
<gene>
    <name evidence="2" type="ORF">CSC3H3_06195</name>
</gene>
<organism evidence="2 3">
    <name type="scientific">Thalassospira marina</name>
    <dbReference type="NCBI Taxonomy" id="2048283"/>
    <lineage>
        <taxon>Bacteria</taxon>
        <taxon>Pseudomonadati</taxon>
        <taxon>Pseudomonadota</taxon>
        <taxon>Alphaproteobacteria</taxon>
        <taxon>Rhodospirillales</taxon>
        <taxon>Thalassospiraceae</taxon>
        <taxon>Thalassospira</taxon>
    </lineage>
</organism>
<evidence type="ECO:0000313" key="2">
    <source>
        <dbReference type="EMBL" id="AUG52349.1"/>
    </source>
</evidence>
<accession>A0ABN5FE35</accession>
<reference evidence="2 3" key="1">
    <citation type="submission" date="2017-10" db="EMBL/GenBank/DDBJ databases">
        <title>Biodiversity and function of Thalassospira species in the particle-attached aromatic-hydrocarbon-degrading consortia from the surface seawater of the China South Sea.</title>
        <authorList>
            <person name="Dong C."/>
            <person name="Liu R."/>
            <person name="Shao Z."/>
        </authorList>
    </citation>
    <scope>NUCLEOTIDE SEQUENCE [LARGE SCALE GENOMIC DNA]</scope>
    <source>
        <strain evidence="2 3">CSC3H3</strain>
    </source>
</reference>
<feature type="domain" description="DUF3644" evidence="1">
    <location>
        <begin position="88"/>
        <end position="254"/>
    </location>
</feature>